<feature type="compositionally biased region" description="Polar residues" evidence="2">
    <location>
        <begin position="58"/>
        <end position="75"/>
    </location>
</feature>
<name>A0A820JJL4_9BILA</name>
<feature type="non-terminal residue" evidence="3">
    <location>
        <position position="1"/>
    </location>
</feature>
<dbReference type="Proteomes" id="UP000663881">
    <property type="component" value="Unassembled WGS sequence"/>
</dbReference>
<protein>
    <submittedName>
        <fullName evidence="3">Uncharacterized protein</fullName>
    </submittedName>
</protein>
<gene>
    <name evidence="3" type="ORF">OKA104_LOCUS47469</name>
</gene>
<feature type="compositionally biased region" description="Acidic residues" evidence="2">
    <location>
        <begin position="88"/>
        <end position="98"/>
    </location>
</feature>
<feature type="compositionally biased region" description="Polar residues" evidence="2">
    <location>
        <begin position="11"/>
        <end position="21"/>
    </location>
</feature>
<comment type="caution">
    <text evidence="3">The sequence shown here is derived from an EMBL/GenBank/DDBJ whole genome shotgun (WGS) entry which is preliminary data.</text>
</comment>
<evidence type="ECO:0000256" key="1">
    <source>
        <dbReference type="SAM" id="Coils"/>
    </source>
</evidence>
<organism evidence="3 4">
    <name type="scientific">Adineta steineri</name>
    <dbReference type="NCBI Taxonomy" id="433720"/>
    <lineage>
        <taxon>Eukaryota</taxon>
        <taxon>Metazoa</taxon>
        <taxon>Spiralia</taxon>
        <taxon>Gnathifera</taxon>
        <taxon>Rotifera</taxon>
        <taxon>Eurotatoria</taxon>
        <taxon>Bdelloidea</taxon>
        <taxon>Adinetida</taxon>
        <taxon>Adinetidae</taxon>
        <taxon>Adineta</taxon>
    </lineage>
</organism>
<feature type="region of interest" description="Disordered" evidence="2">
    <location>
        <begin position="1"/>
        <end position="101"/>
    </location>
</feature>
<keyword evidence="1" id="KW-0175">Coiled coil</keyword>
<evidence type="ECO:0000313" key="4">
    <source>
        <dbReference type="Proteomes" id="UP000663881"/>
    </source>
</evidence>
<sequence length="137" mass="15483">MFKNLKEKLATQVTKTNQPFLSSIPSPDSTSKSKDSGTRTSSITSRDDNLETNRSRLDSASSDISQFSVGHSPNYVSPPRTYRPPSDIESEYGGEESDHEGNTRLLKLQKLLAVYKNKFNQLKNAYDEVEREKDHIK</sequence>
<feature type="coiled-coil region" evidence="1">
    <location>
        <begin position="105"/>
        <end position="132"/>
    </location>
</feature>
<evidence type="ECO:0000256" key="2">
    <source>
        <dbReference type="SAM" id="MobiDB-lite"/>
    </source>
</evidence>
<proteinExistence type="predicted"/>
<dbReference type="AlphaFoldDB" id="A0A820JJL4"/>
<accession>A0A820JJL4</accession>
<dbReference type="EMBL" id="CAJOAY010018874">
    <property type="protein sequence ID" value="CAF4325226.1"/>
    <property type="molecule type" value="Genomic_DNA"/>
</dbReference>
<feature type="compositionally biased region" description="Basic and acidic residues" evidence="2">
    <location>
        <begin position="45"/>
        <end position="57"/>
    </location>
</feature>
<evidence type="ECO:0000313" key="3">
    <source>
        <dbReference type="EMBL" id="CAF4325226.1"/>
    </source>
</evidence>
<reference evidence="3" key="1">
    <citation type="submission" date="2021-02" db="EMBL/GenBank/DDBJ databases">
        <authorList>
            <person name="Nowell W R."/>
        </authorList>
    </citation>
    <scope>NUCLEOTIDE SEQUENCE</scope>
</reference>